<evidence type="ECO:0000313" key="2">
    <source>
        <dbReference type="EMBL" id="KAA6330867.1"/>
    </source>
</evidence>
<dbReference type="Gene3D" id="1.50.10.10">
    <property type="match status" value="1"/>
</dbReference>
<dbReference type="PANTHER" id="PTHR33886">
    <property type="entry name" value="UNSATURATED RHAMNOGALACTURONAN HYDROLASE (EUROFUNG)"/>
    <property type="match status" value="1"/>
</dbReference>
<dbReference type="PROSITE" id="PS51257">
    <property type="entry name" value="PROKAR_LIPOPROTEIN"/>
    <property type="match status" value="1"/>
</dbReference>
<dbReference type="EC" id="3.2.1.172" evidence="2"/>
<name>A0A5J4R9X1_9ZZZZ</name>
<accession>A0A5J4R9X1</accession>
<dbReference type="SUPFAM" id="SSF48208">
    <property type="entry name" value="Six-hairpin glycosidases"/>
    <property type="match status" value="1"/>
</dbReference>
<dbReference type="InterPro" id="IPR012341">
    <property type="entry name" value="6hp_glycosidase-like_sf"/>
</dbReference>
<dbReference type="Pfam" id="PF07470">
    <property type="entry name" value="Glyco_hydro_88"/>
    <property type="match status" value="1"/>
</dbReference>
<dbReference type="EMBL" id="SNRY01001447">
    <property type="protein sequence ID" value="KAA6330867.1"/>
    <property type="molecule type" value="Genomic_DNA"/>
</dbReference>
<dbReference type="InterPro" id="IPR010905">
    <property type="entry name" value="Glyco_hydro_88"/>
</dbReference>
<protein>
    <submittedName>
        <fullName evidence="2">Unsaturated rhamnogalacturonyl hydrolase YteR</fullName>
        <ecNumber evidence="2">3.2.1.172</ecNumber>
    </submittedName>
</protein>
<dbReference type="GO" id="GO:0102211">
    <property type="term" value="F:unsaturated rhamnogalacturonyl hydrolase activity"/>
    <property type="evidence" value="ECO:0007669"/>
    <property type="project" value="UniProtKB-EC"/>
</dbReference>
<dbReference type="PANTHER" id="PTHR33886:SF8">
    <property type="entry name" value="UNSATURATED RHAMNOGALACTURONAN HYDROLASE (EUROFUNG)"/>
    <property type="match status" value="1"/>
</dbReference>
<reference evidence="2" key="1">
    <citation type="submission" date="2019-03" db="EMBL/GenBank/DDBJ databases">
        <title>Single cell metagenomics reveals metabolic interactions within the superorganism composed of flagellate Streblomastix strix and complex community of Bacteroidetes bacteria on its surface.</title>
        <authorList>
            <person name="Treitli S.C."/>
            <person name="Kolisko M."/>
            <person name="Husnik F."/>
            <person name="Keeling P."/>
            <person name="Hampl V."/>
        </authorList>
    </citation>
    <scope>NUCLEOTIDE SEQUENCE</scope>
    <source>
        <strain evidence="2">STM</strain>
    </source>
</reference>
<proteinExistence type="predicted"/>
<dbReference type="AlphaFoldDB" id="A0A5J4R9X1"/>
<dbReference type="GO" id="GO:0005975">
    <property type="term" value="P:carbohydrate metabolic process"/>
    <property type="evidence" value="ECO:0007669"/>
    <property type="project" value="InterPro"/>
</dbReference>
<comment type="caution">
    <text evidence="2">The sequence shown here is derived from an EMBL/GenBank/DDBJ whole genome shotgun (WGS) entry which is preliminary data.</text>
</comment>
<organism evidence="2">
    <name type="scientific">termite gut metagenome</name>
    <dbReference type="NCBI Taxonomy" id="433724"/>
    <lineage>
        <taxon>unclassified sequences</taxon>
        <taxon>metagenomes</taxon>
        <taxon>organismal metagenomes</taxon>
    </lineage>
</organism>
<dbReference type="InterPro" id="IPR052043">
    <property type="entry name" value="PolySaccharide_Degr_Enz"/>
</dbReference>
<dbReference type="InterPro" id="IPR008928">
    <property type="entry name" value="6-hairpin_glycosidase_sf"/>
</dbReference>
<gene>
    <name evidence="2" type="ORF">EZS27_020474</name>
</gene>
<keyword evidence="2" id="KW-0326">Glycosidase</keyword>
<keyword evidence="1 2" id="KW-0378">Hydrolase</keyword>
<evidence type="ECO:0000256" key="1">
    <source>
        <dbReference type="ARBA" id="ARBA00022801"/>
    </source>
</evidence>
<sequence length="396" mass="45964">MKHTCLVFVCVLMLCACRQENSNKSYSVWMAESEIQRNPELWKVDFVKTPKWDYTQGLIALSMVSVSEASGDLRFFEYAKAFADTFIDSEGKIMTYKISDYSLDRLNGGKFLWKLYHRTQEEKYYKAIIRLREQLNTQPRTSEGGFWHKKIYPYQMWLDGLYMGGPFYAQCASEFNTPSDFDDVINQFTLIYRRTYDVRTGLNFHSWDESHEQAWSDKETGCSSHVWGRAMGWYFMGLVDVLDYIPEDYSRREELLELLKQVAEGVQRAQDSASGLWFQVMDEPLREDNYLEATASSMFVYAFLKAVRLNYLPAEPYVTVAQKGYEGIIRDFIREEGDGTISLTRCCAVAGLGGNPYRDGSFDYYVNEKIRDNDPKGVGPFILASLEQERLQRSVK</sequence>